<dbReference type="InterPro" id="IPR036397">
    <property type="entry name" value="RNaseH_sf"/>
</dbReference>
<dbReference type="WBParaSite" id="Gr19_v10_g14391.t1">
    <property type="protein sequence ID" value="Gr19_v10_g14391.t1"/>
    <property type="gene ID" value="Gr19_v10_g14391"/>
</dbReference>
<dbReference type="InterPro" id="IPR041426">
    <property type="entry name" value="Mos1_HTH"/>
</dbReference>
<reference evidence="3" key="1">
    <citation type="submission" date="2022-11" db="UniProtKB">
        <authorList>
            <consortium name="WormBaseParasite"/>
        </authorList>
    </citation>
    <scope>IDENTIFICATION</scope>
</reference>
<proteinExistence type="predicted"/>
<dbReference type="AlphaFoldDB" id="A0A914H940"/>
<protein>
    <submittedName>
        <fullName evidence="3">Mos1 transposase HTH domain-containing protein</fullName>
    </submittedName>
</protein>
<name>A0A914H940_GLORO</name>
<dbReference type="PANTHER" id="PTHR46060">
    <property type="entry name" value="MARINER MOS1 TRANSPOSASE-LIKE PROTEIN"/>
    <property type="match status" value="1"/>
</dbReference>
<dbReference type="Pfam" id="PF17906">
    <property type="entry name" value="HTH_48"/>
    <property type="match status" value="1"/>
</dbReference>
<feature type="domain" description="Mos1 transposase HTH" evidence="1">
    <location>
        <begin position="5"/>
        <end position="54"/>
    </location>
</feature>
<keyword evidence="2" id="KW-1185">Reference proteome</keyword>
<accession>A0A914H940</accession>
<dbReference type="Proteomes" id="UP000887572">
    <property type="component" value="Unplaced"/>
</dbReference>
<evidence type="ECO:0000259" key="1">
    <source>
        <dbReference type="Pfam" id="PF17906"/>
    </source>
</evidence>
<sequence>MDPPKSQIRALLLYEFQLGHGPTEATRNVCQALGESAVSLRTTKNWFSKFRQGDESLEDQPRSGRPQEIDREALLEHVEANPTKSTRMLAADFDCGHVQIAEILHELGKSWRCSKWLPHDLTPAQRQRRVTIATELLLQQQIGVASCTTSCFQMPQSLTRHSTVSSLTECSNNYGVGQLVGGAEQHRHFFMTTLGHTLRGLLSKNWGSWAGSFANQDEVEQHLEEFFQGKQQDFYSRGIDQLVEKWQKMVDNDGAYFD</sequence>
<dbReference type="GO" id="GO:0003676">
    <property type="term" value="F:nucleic acid binding"/>
    <property type="evidence" value="ECO:0007669"/>
    <property type="project" value="InterPro"/>
</dbReference>
<organism evidence="2 3">
    <name type="scientific">Globodera rostochiensis</name>
    <name type="common">Golden nematode worm</name>
    <name type="synonym">Heterodera rostochiensis</name>
    <dbReference type="NCBI Taxonomy" id="31243"/>
    <lineage>
        <taxon>Eukaryota</taxon>
        <taxon>Metazoa</taxon>
        <taxon>Ecdysozoa</taxon>
        <taxon>Nematoda</taxon>
        <taxon>Chromadorea</taxon>
        <taxon>Rhabditida</taxon>
        <taxon>Tylenchina</taxon>
        <taxon>Tylenchomorpha</taxon>
        <taxon>Tylenchoidea</taxon>
        <taxon>Heteroderidae</taxon>
        <taxon>Heteroderinae</taxon>
        <taxon>Globodera</taxon>
    </lineage>
</organism>
<evidence type="ECO:0000313" key="2">
    <source>
        <dbReference type="Proteomes" id="UP000887572"/>
    </source>
</evidence>
<dbReference type="Gene3D" id="1.10.10.1450">
    <property type="match status" value="1"/>
</dbReference>
<evidence type="ECO:0000313" key="3">
    <source>
        <dbReference type="WBParaSite" id="Gr19_v10_g14391.t1"/>
    </source>
</evidence>
<dbReference type="PANTHER" id="PTHR46060:SF2">
    <property type="entry name" value="HISTONE-LYSINE N-METHYLTRANSFERASE SETMAR"/>
    <property type="match status" value="1"/>
</dbReference>
<dbReference type="InterPro" id="IPR052709">
    <property type="entry name" value="Transposase-MT_Hybrid"/>
</dbReference>
<dbReference type="Gene3D" id="3.30.420.10">
    <property type="entry name" value="Ribonuclease H-like superfamily/Ribonuclease H"/>
    <property type="match status" value="1"/>
</dbReference>